<feature type="domain" description="Type 9 secretion system plug protein N-terminal" evidence="1">
    <location>
        <begin position="26"/>
        <end position="128"/>
    </location>
</feature>
<protein>
    <recommendedName>
        <fullName evidence="1">Type 9 secretion system plug protein N-terminal domain-containing protein</fullName>
    </recommendedName>
</protein>
<gene>
    <name evidence="2" type="ORF">Premu_1335</name>
</gene>
<dbReference type="HOGENOM" id="CLU_049143_0_0_10"/>
<dbReference type="Pfam" id="PF17116">
    <property type="entry name" value="T9SS_plug_1st"/>
    <property type="match status" value="1"/>
</dbReference>
<name>F8NAA1_9BACT</name>
<dbReference type="AlphaFoldDB" id="F8NAA1"/>
<dbReference type="Proteomes" id="UP000002772">
    <property type="component" value="Unassembled WGS sequence"/>
</dbReference>
<sequence length="386" mass="44057">MEPLPVIGLSPANNGNDSNNAGEGFVTIAFDELSHDYHRYTYTVQHCEADWTPSEELLESDYVDGFASGNTIDDYGQSVNTNTPYTHYKLTLPNDRCRLKLSGNYTVTVHDEDTGNTPVLKACLMVTEQSMKSAMEQTANTDIDINGSHQQLSISLNFGSNRVTSPSTQIKTVVLQNGRWDNCVCNPKPQYIRADGMAWDHNRSLVFPAGNEYHKFEILDPTHTTMGLERVGWDGKHYNAWVFMDEPRPNYIYDEDVDGAFCIRNSDNVNNNTQSDYILTHFTLKASRQTADVYLNGAWTQDNFDERYRMTWNENDGLYEAVVPLKQGYYNYQYLLMRADGTTVPLPSQGNYYQTENSYQLLVYFRGQGERTDRLVNYLNLSSRLP</sequence>
<dbReference type="SUPFAM" id="SSF81296">
    <property type="entry name" value="E set domains"/>
    <property type="match status" value="1"/>
</dbReference>
<organism evidence="2 3">
    <name type="scientific">Hallella multisaccharivorax DSM 17128</name>
    <dbReference type="NCBI Taxonomy" id="688246"/>
    <lineage>
        <taxon>Bacteria</taxon>
        <taxon>Pseudomonadati</taxon>
        <taxon>Bacteroidota</taxon>
        <taxon>Bacteroidia</taxon>
        <taxon>Bacteroidales</taxon>
        <taxon>Prevotellaceae</taxon>
        <taxon>Hallella</taxon>
    </lineage>
</organism>
<dbReference type="Gene3D" id="2.60.40.10">
    <property type="entry name" value="Immunoglobulins"/>
    <property type="match status" value="1"/>
</dbReference>
<accession>F8NAA1</accession>
<dbReference type="CDD" id="cd02688">
    <property type="entry name" value="E_set"/>
    <property type="match status" value="1"/>
</dbReference>
<reference evidence="3" key="1">
    <citation type="journal article" date="2011" name="Stand. Genomic Sci.">
        <title>Non-contiguous finished genome sequence of the opportunistic oral pathogen Prevotella multisaccharivorax type strain (PPPA20).</title>
        <authorList>
            <person name="Pati A."/>
            <person name="Gronow S."/>
            <person name="Lu M."/>
            <person name="Lapidus A."/>
            <person name="Nolan M."/>
            <person name="Lucas S."/>
            <person name="Hammon N."/>
            <person name="Deshpande S."/>
            <person name="Cheng J.F."/>
            <person name="Tapia R."/>
            <person name="Han C."/>
            <person name="Goodwin L."/>
            <person name="Pitluck S."/>
            <person name="Liolios K."/>
            <person name="Pagani I."/>
            <person name="Mavromatis K."/>
            <person name="Mikhailova N."/>
            <person name="Huntemann M."/>
            <person name="Chen A."/>
            <person name="Palaniappan K."/>
            <person name="Land M."/>
            <person name="Hauser L."/>
            <person name="Detter J.C."/>
            <person name="Brambilla E.M."/>
            <person name="Rohde M."/>
            <person name="Goker M."/>
            <person name="Woyke T."/>
            <person name="Bristow J."/>
            <person name="Eisen J.A."/>
            <person name="Markowitz V."/>
            <person name="Hugenholtz P."/>
            <person name="Kyrpides N.C."/>
            <person name="Klenk H.P."/>
            <person name="Ivanova N."/>
        </authorList>
    </citation>
    <scope>NUCLEOTIDE SEQUENCE [LARGE SCALE GENOMIC DNA]</scope>
    <source>
        <strain evidence="3">DSM 17128</strain>
    </source>
</reference>
<dbReference type="InterPro" id="IPR031345">
    <property type="entry name" value="T9SS_Plug_N"/>
</dbReference>
<keyword evidence="3" id="KW-1185">Reference proteome</keyword>
<proteinExistence type="predicted"/>
<dbReference type="EMBL" id="GL945017">
    <property type="protein sequence ID" value="EGN56764.1"/>
    <property type="molecule type" value="Genomic_DNA"/>
</dbReference>
<evidence type="ECO:0000313" key="2">
    <source>
        <dbReference type="EMBL" id="EGN56764.1"/>
    </source>
</evidence>
<evidence type="ECO:0000259" key="1">
    <source>
        <dbReference type="Pfam" id="PF17116"/>
    </source>
</evidence>
<dbReference type="STRING" id="688246.Premu_1335"/>
<dbReference type="InterPro" id="IPR014756">
    <property type="entry name" value="Ig_E-set"/>
</dbReference>
<dbReference type="InterPro" id="IPR013783">
    <property type="entry name" value="Ig-like_fold"/>
</dbReference>
<dbReference type="eggNOG" id="ENOG502Z7QJ">
    <property type="taxonomic scope" value="Bacteria"/>
</dbReference>
<evidence type="ECO:0000313" key="3">
    <source>
        <dbReference type="Proteomes" id="UP000002772"/>
    </source>
</evidence>